<protein>
    <submittedName>
        <fullName evidence="2">Uncharacterized protein</fullName>
    </submittedName>
</protein>
<name>A0A0A9DVQ3_ARUDO</name>
<evidence type="ECO:0000313" key="2">
    <source>
        <dbReference type="EMBL" id="JAD90783.1"/>
    </source>
</evidence>
<reference evidence="2" key="2">
    <citation type="journal article" date="2015" name="Data Brief">
        <title>Shoot transcriptome of the giant reed, Arundo donax.</title>
        <authorList>
            <person name="Barrero R.A."/>
            <person name="Guerrero F.D."/>
            <person name="Moolhuijzen P."/>
            <person name="Goolsby J.A."/>
            <person name="Tidwell J."/>
            <person name="Bellgard S.E."/>
            <person name="Bellgard M.I."/>
        </authorList>
    </citation>
    <scope>NUCLEOTIDE SEQUENCE</scope>
    <source>
        <tissue evidence="2">Shoot tissue taken approximately 20 cm above the soil surface</tissue>
    </source>
</reference>
<accession>A0A0A9DVQ3</accession>
<organism evidence="2">
    <name type="scientific">Arundo donax</name>
    <name type="common">Giant reed</name>
    <name type="synonym">Donax arundinaceus</name>
    <dbReference type="NCBI Taxonomy" id="35708"/>
    <lineage>
        <taxon>Eukaryota</taxon>
        <taxon>Viridiplantae</taxon>
        <taxon>Streptophyta</taxon>
        <taxon>Embryophyta</taxon>
        <taxon>Tracheophyta</taxon>
        <taxon>Spermatophyta</taxon>
        <taxon>Magnoliopsida</taxon>
        <taxon>Liliopsida</taxon>
        <taxon>Poales</taxon>
        <taxon>Poaceae</taxon>
        <taxon>PACMAD clade</taxon>
        <taxon>Arundinoideae</taxon>
        <taxon>Arundineae</taxon>
        <taxon>Arundo</taxon>
    </lineage>
</organism>
<dbReference type="EMBL" id="GBRH01207112">
    <property type="protein sequence ID" value="JAD90783.1"/>
    <property type="molecule type" value="Transcribed_RNA"/>
</dbReference>
<dbReference type="AlphaFoldDB" id="A0A0A9DVQ3"/>
<proteinExistence type="predicted"/>
<reference evidence="2" key="1">
    <citation type="submission" date="2014-09" db="EMBL/GenBank/DDBJ databases">
        <authorList>
            <person name="Magalhaes I.L.F."/>
            <person name="Oliveira U."/>
            <person name="Santos F.R."/>
            <person name="Vidigal T.H.D.A."/>
            <person name="Brescovit A.D."/>
            <person name="Santos A.J."/>
        </authorList>
    </citation>
    <scope>NUCLEOTIDE SEQUENCE</scope>
    <source>
        <tissue evidence="2">Shoot tissue taken approximately 20 cm above the soil surface</tissue>
    </source>
</reference>
<feature type="region of interest" description="Disordered" evidence="1">
    <location>
        <begin position="127"/>
        <end position="152"/>
    </location>
</feature>
<sequence>MQILQYINNFSSIKPCLVLRQPTFPNNLVEQLPTFARLQRHVERVRVLEGEKEPDDSRVIELVEHDPLHLDVGDLVLLGDELLVHDLERVDVARVLLLGPHHLGVGADAVDRAELEVVDGELLLRRAEGDPASGGQGGSGGRCGRGRMREAQPGGEVPLHVVVAADRHRGSAVSIGGRGGG</sequence>
<evidence type="ECO:0000256" key="1">
    <source>
        <dbReference type="SAM" id="MobiDB-lite"/>
    </source>
</evidence>
<feature type="compositionally biased region" description="Gly residues" evidence="1">
    <location>
        <begin position="132"/>
        <end position="143"/>
    </location>
</feature>